<keyword evidence="6 7" id="KW-0464">Manganese</keyword>
<evidence type="ECO:0000256" key="2">
    <source>
        <dbReference type="ARBA" id="ARBA00022723"/>
    </source>
</evidence>
<comment type="function">
    <text evidence="7">Splits dipeptides with a prolyl residue in the C-terminal position.</text>
</comment>
<dbReference type="InterPro" id="IPR000994">
    <property type="entry name" value="Pept_M24"/>
</dbReference>
<dbReference type="GO" id="GO:0102009">
    <property type="term" value="F:proline dipeptidase activity"/>
    <property type="evidence" value="ECO:0007669"/>
    <property type="project" value="UniProtKB-EC"/>
</dbReference>
<dbReference type="STRING" id="578942.SAMN05216289_104147"/>
<dbReference type="InterPro" id="IPR036005">
    <property type="entry name" value="Creatinase/aminopeptidase-like"/>
</dbReference>
<proteinExistence type="inferred from homology"/>
<dbReference type="NCBIfam" id="NF010133">
    <property type="entry name" value="PRK13607.1"/>
    <property type="match status" value="1"/>
</dbReference>
<evidence type="ECO:0000259" key="8">
    <source>
        <dbReference type="Pfam" id="PF00557"/>
    </source>
</evidence>
<name>A0A1I4WAH4_9GAMM</name>
<dbReference type="InterPro" id="IPR052433">
    <property type="entry name" value="X-Pro_dipept-like"/>
</dbReference>
<dbReference type="OrthoDB" id="9806388at2"/>
<evidence type="ECO:0000259" key="9">
    <source>
        <dbReference type="Pfam" id="PF21216"/>
    </source>
</evidence>
<keyword evidence="5 7" id="KW-0482">Metalloprotease</keyword>
<dbReference type="PANTHER" id="PTHR43226">
    <property type="entry name" value="XAA-PRO AMINOPEPTIDASE 3"/>
    <property type="match status" value="1"/>
</dbReference>
<organism evidence="10 11">
    <name type="scientific">Dokdonella immobilis</name>
    <dbReference type="NCBI Taxonomy" id="578942"/>
    <lineage>
        <taxon>Bacteria</taxon>
        <taxon>Pseudomonadati</taxon>
        <taxon>Pseudomonadota</taxon>
        <taxon>Gammaproteobacteria</taxon>
        <taxon>Lysobacterales</taxon>
        <taxon>Rhodanobacteraceae</taxon>
        <taxon>Dokdonella</taxon>
    </lineage>
</organism>
<reference evidence="10 11" key="1">
    <citation type="submission" date="2016-10" db="EMBL/GenBank/DDBJ databases">
        <authorList>
            <person name="de Groot N.N."/>
        </authorList>
    </citation>
    <scope>NUCLEOTIDE SEQUENCE [LARGE SCALE GENOMIC DNA]</scope>
    <source>
        <strain evidence="10 11">CGMCC 1.7659</strain>
    </source>
</reference>
<feature type="binding site" evidence="7">
    <location>
        <position position="246"/>
    </location>
    <ligand>
        <name>Mn(2+)</name>
        <dbReference type="ChEBI" id="CHEBI:29035"/>
        <label>2</label>
    </ligand>
</feature>
<comment type="cofactor">
    <cofactor evidence="7">
        <name>Mn(2+)</name>
        <dbReference type="ChEBI" id="CHEBI:29035"/>
    </cofactor>
    <text evidence="7">Binds 2 manganese ions per subunit.</text>
</comment>
<dbReference type="GO" id="GO:0005829">
    <property type="term" value="C:cytosol"/>
    <property type="evidence" value="ECO:0007669"/>
    <property type="project" value="TreeGrafter"/>
</dbReference>
<keyword evidence="2 7" id="KW-0479">Metal-binding</keyword>
<dbReference type="EC" id="3.4.13.9" evidence="7"/>
<accession>A0A1I4WAH4</accession>
<dbReference type="GO" id="GO:0016795">
    <property type="term" value="F:phosphoric triester hydrolase activity"/>
    <property type="evidence" value="ECO:0007669"/>
    <property type="project" value="InterPro"/>
</dbReference>
<dbReference type="GO" id="GO:0004177">
    <property type="term" value="F:aminopeptidase activity"/>
    <property type="evidence" value="ECO:0007669"/>
    <property type="project" value="TreeGrafter"/>
</dbReference>
<evidence type="ECO:0000313" key="11">
    <source>
        <dbReference type="Proteomes" id="UP000198575"/>
    </source>
</evidence>
<dbReference type="Pfam" id="PF00557">
    <property type="entry name" value="Peptidase_M24"/>
    <property type="match status" value="1"/>
</dbReference>
<dbReference type="InterPro" id="IPR048819">
    <property type="entry name" value="PepQ_N"/>
</dbReference>
<dbReference type="AlphaFoldDB" id="A0A1I4WAH4"/>
<evidence type="ECO:0000313" key="10">
    <source>
        <dbReference type="EMBL" id="SFN10731.1"/>
    </source>
</evidence>
<keyword evidence="3 7" id="KW-0378">Hydrolase</keyword>
<dbReference type="HAMAP" id="MF_01279">
    <property type="entry name" value="X_Pro_dipeptid"/>
    <property type="match status" value="1"/>
</dbReference>
<feature type="domain" description="Peptidase M24" evidence="8">
    <location>
        <begin position="169"/>
        <end position="428"/>
    </location>
</feature>
<keyword evidence="1 7" id="KW-0645">Protease</keyword>
<feature type="binding site" evidence="7">
    <location>
        <position position="422"/>
    </location>
    <ligand>
        <name>Mn(2+)</name>
        <dbReference type="ChEBI" id="CHEBI:29035"/>
        <label>2</label>
    </ligand>
</feature>
<evidence type="ECO:0000256" key="4">
    <source>
        <dbReference type="ARBA" id="ARBA00022997"/>
    </source>
</evidence>
<dbReference type="Gene3D" id="3.90.230.10">
    <property type="entry name" value="Creatinase/methionine aminopeptidase superfamily"/>
    <property type="match status" value="1"/>
</dbReference>
<dbReference type="GO" id="GO:0008235">
    <property type="term" value="F:metalloexopeptidase activity"/>
    <property type="evidence" value="ECO:0007669"/>
    <property type="project" value="UniProtKB-UniRule"/>
</dbReference>
<feature type="binding site" evidence="7">
    <location>
        <position position="383"/>
    </location>
    <ligand>
        <name>Mn(2+)</name>
        <dbReference type="ChEBI" id="CHEBI:29035"/>
        <label>1</label>
    </ligand>
</feature>
<dbReference type="EMBL" id="FOVF01000004">
    <property type="protein sequence ID" value="SFN10731.1"/>
    <property type="molecule type" value="Genomic_DNA"/>
</dbReference>
<feature type="binding site" evidence="7">
    <location>
        <position position="257"/>
    </location>
    <ligand>
        <name>Mn(2+)</name>
        <dbReference type="ChEBI" id="CHEBI:29035"/>
        <label>2</label>
    </ligand>
</feature>
<dbReference type="PANTHER" id="PTHR43226:SF8">
    <property type="entry name" value="XAA-PRO DIPEPTIDASE"/>
    <property type="match status" value="1"/>
</dbReference>
<dbReference type="InterPro" id="IPR022846">
    <property type="entry name" value="X_Pro_dipept"/>
</dbReference>
<evidence type="ECO:0000256" key="3">
    <source>
        <dbReference type="ARBA" id="ARBA00022801"/>
    </source>
</evidence>
<dbReference type="Proteomes" id="UP000198575">
    <property type="component" value="Unassembled WGS sequence"/>
</dbReference>
<feature type="domain" description="Xaa-Pro dipeptidase N-terminal" evidence="9">
    <location>
        <begin position="11"/>
        <end position="157"/>
    </location>
</feature>
<evidence type="ECO:0000256" key="5">
    <source>
        <dbReference type="ARBA" id="ARBA00023049"/>
    </source>
</evidence>
<dbReference type="SUPFAM" id="SSF55920">
    <property type="entry name" value="Creatinase/aminopeptidase"/>
    <property type="match status" value="1"/>
</dbReference>
<dbReference type="GO" id="GO:0046872">
    <property type="term" value="F:metal ion binding"/>
    <property type="evidence" value="ECO:0007669"/>
    <property type="project" value="UniProtKB-KW"/>
</dbReference>
<feature type="binding site" evidence="7">
    <location>
        <position position="257"/>
    </location>
    <ligand>
        <name>Mn(2+)</name>
        <dbReference type="ChEBI" id="CHEBI:29035"/>
        <label>1</label>
    </ligand>
</feature>
<dbReference type="InterPro" id="IPR029149">
    <property type="entry name" value="Creatin/AminoP/Spt16_N"/>
</dbReference>
<comment type="catalytic activity">
    <reaction evidence="7">
        <text>Xaa-L-Pro dipeptide + H2O = an L-alpha-amino acid + L-proline</text>
        <dbReference type="Rhea" id="RHEA:76407"/>
        <dbReference type="ChEBI" id="CHEBI:15377"/>
        <dbReference type="ChEBI" id="CHEBI:59869"/>
        <dbReference type="ChEBI" id="CHEBI:60039"/>
        <dbReference type="ChEBI" id="CHEBI:195196"/>
        <dbReference type="EC" id="3.4.13.9"/>
    </reaction>
</comment>
<evidence type="ECO:0000256" key="6">
    <source>
        <dbReference type="ARBA" id="ARBA00023211"/>
    </source>
</evidence>
<evidence type="ECO:0000256" key="1">
    <source>
        <dbReference type="ARBA" id="ARBA00022670"/>
    </source>
</evidence>
<dbReference type="PROSITE" id="PS00491">
    <property type="entry name" value="PROLINE_PEPTIDASE"/>
    <property type="match status" value="1"/>
</dbReference>
<dbReference type="Pfam" id="PF21216">
    <property type="entry name" value="PepQ_N"/>
    <property type="match status" value="1"/>
</dbReference>
<dbReference type="Gene3D" id="3.40.350.10">
    <property type="entry name" value="Creatinase/prolidase N-terminal domain"/>
    <property type="match status" value="1"/>
</dbReference>
<feature type="binding site" evidence="7">
    <location>
        <position position="338"/>
    </location>
    <ligand>
        <name>Mn(2+)</name>
        <dbReference type="ChEBI" id="CHEBI:29035"/>
        <label>1</label>
    </ligand>
</feature>
<keyword evidence="11" id="KW-1185">Reference proteome</keyword>
<dbReference type="RefSeq" id="WP_092405470.1">
    <property type="nucleotide sequence ID" value="NZ_FOVF01000004.1"/>
</dbReference>
<evidence type="ECO:0000256" key="7">
    <source>
        <dbReference type="HAMAP-Rule" id="MF_01279"/>
    </source>
</evidence>
<feature type="binding site" evidence="7">
    <location>
        <position position="422"/>
    </location>
    <ligand>
        <name>Mn(2+)</name>
        <dbReference type="ChEBI" id="CHEBI:29035"/>
        <label>1</label>
    </ligand>
</feature>
<sequence>MDTQHPDLYPLFAAHIDVLKARSDAALARGGFDHLVMAAGVPRYQFLDDRDYPFFVNPHFKHWLPVTRAPGSWLVYTPGRKPKLVYLQPADYWHVVPEAPAGYWVEHFDIVVIREPQDALAELPTDISRCAIIGEDNAALDGFSPNNPQGVIDALHYQRMFKTDYELAMMRVASKIGARAHRAAEAAFRAGESEYGIHMAYLDAARQTENELPYSNIIALNEHGAILHYHDLRHAPPSHLNSFLIDAGASFHGYASDITRTYAGAEAGEFQALIDAVDAVQLGLCEKVRAGQDYAALHVHAHHALAGVLKDHGFIRMSAQSAVESGVSATFFPHGLGHPIGLQVHDVAGFARDDSGATIPRPEGHPYLRMTRTIEPGAVVTIEPGLYFIDMLLEKLRKKPEGRDIAWDRIDAFRKYGGIRIEDDVACTGDAPENLTRDAFALDRKA</sequence>
<gene>
    <name evidence="7" type="primary">pepQ</name>
    <name evidence="10" type="ORF">SAMN05216289_104147</name>
</gene>
<dbReference type="GO" id="GO:0006508">
    <property type="term" value="P:proteolysis"/>
    <property type="evidence" value="ECO:0007669"/>
    <property type="project" value="UniProtKB-KW"/>
</dbReference>
<protein>
    <recommendedName>
        <fullName evidence="7">Xaa-Pro dipeptidase</fullName>
        <shortName evidence="7">X-Pro dipeptidase</shortName>
        <ecNumber evidence="7">3.4.13.9</ecNumber>
    </recommendedName>
    <alternativeName>
        <fullName evidence="7">Imidodipeptidase</fullName>
    </alternativeName>
    <alternativeName>
        <fullName evidence="7">Proline dipeptidase</fullName>
        <shortName evidence="7">Prolidase</shortName>
    </alternativeName>
</protein>
<keyword evidence="4 7" id="KW-0224">Dipeptidase</keyword>
<dbReference type="InterPro" id="IPR001131">
    <property type="entry name" value="Peptidase_M24B_aminopep-P_CS"/>
</dbReference>
<comment type="similarity">
    <text evidence="7">Belongs to the peptidase M24B family. Bacterial-type prolidase subfamily.</text>
</comment>